<feature type="compositionally biased region" description="Polar residues" evidence="1">
    <location>
        <begin position="233"/>
        <end position="258"/>
    </location>
</feature>
<feature type="compositionally biased region" description="Basic and acidic residues" evidence="1">
    <location>
        <begin position="22"/>
        <end position="35"/>
    </location>
</feature>
<protein>
    <submittedName>
        <fullName evidence="2">Uncharacterized protein</fullName>
    </submittedName>
</protein>
<keyword evidence="3" id="KW-1185">Reference proteome</keyword>
<dbReference type="OrthoDB" id="5412183at2759"/>
<feature type="region of interest" description="Disordered" evidence="1">
    <location>
        <begin position="1"/>
        <end position="38"/>
    </location>
</feature>
<dbReference type="AlphaFoldDB" id="A0A2T6ZR42"/>
<evidence type="ECO:0000256" key="1">
    <source>
        <dbReference type="SAM" id="MobiDB-lite"/>
    </source>
</evidence>
<gene>
    <name evidence="2" type="ORF">B9Z19DRAFT_1065473</name>
</gene>
<comment type="caution">
    <text evidence="2">The sequence shown here is derived from an EMBL/GenBank/DDBJ whole genome shotgun (WGS) entry which is preliminary data.</text>
</comment>
<proteinExistence type="predicted"/>
<reference evidence="2 3" key="1">
    <citation type="submission" date="2017-04" db="EMBL/GenBank/DDBJ databases">
        <title>Draft genome sequence of Tuber borchii Vittad., a whitish edible truffle.</title>
        <authorList>
            <consortium name="DOE Joint Genome Institute"/>
            <person name="Murat C."/>
            <person name="Kuo A."/>
            <person name="Barry K.W."/>
            <person name="Clum A."/>
            <person name="Dockter R.B."/>
            <person name="Fauchery L."/>
            <person name="Iotti M."/>
            <person name="Kohler A."/>
            <person name="Labutti K."/>
            <person name="Lindquist E.A."/>
            <person name="Lipzen A."/>
            <person name="Ohm R.A."/>
            <person name="Wang M."/>
            <person name="Grigoriev I.V."/>
            <person name="Zambonelli A."/>
            <person name="Martin F.M."/>
        </authorList>
    </citation>
    <scope>NUCLEOTIDE SEQUENCE [LARGE SCALE GENOMIC DNA]</scope>
    <source>
        <strain evidence="2 3">Tbo3840</strain>
    </source>
</reference>
<name>A0A2T6ZR42_TUBBO</name>
<accession>A0A2T6ZR42</accession>
<organism evidence="2 3">
    <name type="scientific">Tuber borchii</name>
    <name type="common">White truffle</name>
    <dbReference type="NCBI Taxonomy" id="42251"/>
    <lineage>
        <taxon>Eukaryota</taxon>
        <taxon>Fungi</taxon>
        <taxon>Dikarya</taxon>
        <taxon>Ascomycota</taxon>
        <taxon>Pezizomycotina</taxon>
        <taxon>Pezizomycetes</taxon>
        <taxon>Pezizales</taxon>
        <taxon>Tuberaceae</taxon>
        <taxon>Tuber</taxon>
    </lineage>
</organism>
<dbReference type="EMBL" id="NESQ01000136">
    <property type="protein sequence ID" value="PUU77894.1"/>
    <property type="molecule type" value="Genomic_DNA"/>
</dbReference>
<dbReference type="Proteomes" id="UP000244722">
    <property type="component" value="Unassembled WGS sequence"/>
</dbReference>
<evidence type="ECO:0000313" key="2">
    <source>
        <dbReference type="EMBL" id="PUU77894.1"/>
    </source>
</evidence>
<feature type="region of interest" description="Disordered" evidence="1">
    <location>
        <begin position="225"/>
        <end position="265"/>
    </location>
</feature>
<evidence type="ECO:0000313" key="3">
    <source>
        <dbReference type="Proteomes" id="UP000244722"/>
    </source>
</evidence>
<sequence length="460" mass="51237">MSYLVMPEDLLPGGDSLVPSPPRKEGKSPKLEKGHPVVALPPRATVSPYIPVAPPNIRSSNISMLSRKKGKKCLVLPFASSEEVATRDYDELPCYAEQPKKEKEENERHAVVLGVQEQAMEPSTCKNEFNCRRVSAPVTIRNPADMPEVELAKLVGPTTTKYQHALRAKKVGEKRVGSVEKQQATSALEEPTIAPSLEVTVPVEEYFSALPLALKRAEDFDGEREKVSGAGVESSSETPFHGGSSSWEARVSRVTTSPAARKHENRIPDKEFFSFNRVEKTMPVSNRSGPIRRLQAEPADPAKPIPSIARRLAALEDAFRKLTASTNMDSKLREDFQNVTRDFRNKTLAEMTALGANFQTLQNATTSIMHRQDMVEDAMVNHMQRFEEDLLEDTAVSGRIINRFRELRNDTSDCFGELRKLREEVGALLDESTQCRFKAESILNGDFYVAKARKLGAIDK</sequence>